<dbReference type="Gene3D" id="1.25.40.10">
    <property type="entry name" value="Tetratricopeptide repeat domain"/>
    <property type="match status" value="2"/>
</dbReference>
<dbReference type="Pfam" id="PF13181">
    <property type="entry name" value="TPR_8"/>
    <property type="match status" value="1"/>
</dbReference>
<dbReference type="OrthoDB" id="1919713at2759"/>
<dbReference type="Proteomes" id="UP000516437">
    <property type="component" value="Chromosome 3"/>
</dbReference>
<dbReference type="PANTHER" id="PTHR26312">
    <property type="entry name" value="TETRATRICOPEPTIDE REPEAT PROTEIN 5"/>
    <property type="match status" value="1"/>
</dbReference>
<organism evidence="2 3">
    <name type="scientific">Morella rubra</name>
    <name type="common">Chinese bayberry</name>
    <dbReference type="NCBI Taxonomy" id="262757"/>
    <lineage>
        <taxon>Eukaryota</taxon>
        <taxon>Viridiplantae</taxon>
        <taxon>Streptophyta</taxon>
        <taxon>Embryophyta</taxon>
        <taxon>Tracheophyta</taxon>
        <taxon>Spermatophyta</taxon>
        <taxon>Magnoliopsida</taxon>
        <taxon>eudicotyledons</taxon>
        <taxon>Gunneridae</taxon>
        <taxon>Pentapetalae</taxon>
        <taxon>rosids</taxon>
        <taxon>fabids</taxon>
        <taxon>Fagales</taxon>
        <taxon>Myricaceae</taxon>
        <taxon>Morella</taxon>
    </lineage>
</organism>
<dbReference type="InterPro" id="IPR019734">
    <property type="entry name" value="TPR_rpt"/>
</dbReference>
<feature type="region of interest" description="Disordered" evidence="1">
    <location>
        <begin position="446"/>
        <end position="472"/>
    </location>
</feature>
<accession>A0A6A1W5H3</accession>
<dbReference type="SUPFAM" id="SSF48452">
    <property type="entry name" value="TPR-like"/>
    <property type="match status" value="1"/>
</dbReference>
<dbReference type="PANTHER" id="PTHR26312:SF217">
    <property type="entry name" value="N-ACETYLGLUCOSAMINE TRANSFERASE, OGT PROTEIN, PUTATIVE-RELATED"/>
    <property type="match status" value="1"/>
</dbReference>
<dbReference type="InterPro" id="IPR011990">
    <property type="entry name" value="TPR-like_helical_dom_sf"/>
</dbReference>
<evidence type="ECO:0000313" key="3">
    <source>
        <dbReference type="Proteomes" id="UP000516437"/>
    </source>
</evidence>
<feature type="region of interest" description="Disordered" evidence="1">
    <location>
        <begin position="1"/>
        <end position="47"/>
    </location>
</feature>
<keyword evidence="3" id="KW-1185">Reference proteome</keyword>
<protein>
    <submittedName>
        <fullName evidence="2">Uncharacterized protein</fullName>
    </submittedName>
</protein>
<evidence type="ECO:0000256" key="1">
    <source>
        <dbReference type="SAM" id="MobiDB-lite"/>
    </source>
</evidence>
<sequence>MLQTSPSFSIFNSSDEVQDEENRPQDPSEEALERTISIGESIETMGSGEFSFTKKNMSLIEEEEEEGEEGVNAIQIESVEEEANNPPSPRMYLATGLGIDASGIVTGVGEGGIAGADLSPPDFDGTCNVEEYYKKMVDEYPCHPLFLRSYAQVLQSKGDLQGAEEYYSCATLADPDDGEILSQYAKFVWEHYHDQDRAVSYFKRAAQASPQDSHVLGAYASFLWEIEDDDQEDEAPKDHIQIEKEKYMKEGEISTSKGKIELVPPSLHATGLGIDVADFTAADSGNGSNVEEYYKKMIEENPNNPLFLRNYAQFLCQSPNFFVGESVNQNNVFGERISKSLDELIGKPSPAKEISVMVEADVVVDMNSIKRSKGDLQTAEEFYMRAILADPGDGEMMSQYAKLVWELHHDLDKALHYFERAVQATPGDSHVLGAYASFLWETADADEEEGDTRRDSIQMPLPHEQAMNTANA</sequence>
<feature type="compositionally biased region" description="Polar residues" evidence="1">
    <location>
        <begin position="1"/>
        <end position="15"/>
    </location>
</feature>
<dbReference type="EMBL" id="RXIC02000021">
    <property type="protein sequence ID" value="KAB1219347.1"/>
    <property type="molecule type" value="Genomic_DNA"/>
</dbReference>
<dbReference type="SMART" id="SM00386">
    <property type="entry name" value="HAT"/>
    <property type="match status" value="5"/>
</dbReference>
<name>A0A6A1W5H3_9ROSI</name>
<proteinExistence type="predicted"/>
<evidence type="ECO:0000313" key="2">
    <source>
        <dbReference type="EMBL" id="KAB1219347.1"/>
    </source>
</evidence>
<dbReference type="AlphaFoldDB" id="A0A6A1W5H3"/>
<dbReference type="GO" id="GO:0006396">
    <property type="term" value="P:RNA processing"/>
    <property type="evidence" value="ECO:0007669"/>
    <property type="project" value="InterPro"/>
</dbReference>
<gene>
    <name evidence="2" type="ORF">CJ030_MR3G001170</name>
</gene>
<dbReference type="InterPro" id="IPR003107">
    <property type="entry name" value="HAT"/>
</dbReference>
<reference evidence="2 3" key="1">
    <citation type="journal article" date="2019" name="Plant Biotechnol. J.">
        <title>The red bayberry genome and genetic basis of sex determination.</title>
        <authorList>
            <person name="Jia H.M."/>
            <person name="Jia H.J."/>
            <person name="Cai Q.L."/>
            <person name="Wang Y."/>
            <person name="Zhao H.B."/>
            <person name="Yang W.F."/>
            <person name="Wang G.Y."/>
            <person name="Li Y.H."/>
            <person name="Zhan D.L."/>
            <person name="Shen Y.T."/>
            <person name="Niu Q.F."/>
            <person name="Chang L."/>
            <person name="Qiu J."/>
            <person name="Zhao L."/>
            <person name="Xie H.B."/>
            <person name="Fu W.Y."/>
            <person name="Jin J."/>
            <person name="Li X.W."/>
            <person name="Jiao Y."/>
            <person name="Zhou C.C."/>
            <person name="Tu T."/>
            <person name="Chai C.Y."/>
            <person name="Gao J.L."/>
            <person name="Fan L.J."/>
            <person name="van de Weg E."/>
            <person name="Wang J.Y."/>
            <person name="Gao Z.S."/>
        </authorList>
    </citation>
    <scope>NUCLEOTIDE SEQUENCE [LARGE SCALE GENOMIC DNA]</scope>
    <source>
        <tissue evidence="2">Leaves</tissue>
    </source>
</reference>
<comment type="caution">
    <text evidence="2">The sequence shown here is derived from an EMBL/GenBank/DDBJ whole genome shotgun (WGS) entry which is preliminary data.</text>
</comment>